<accession>A0A6C0IZA1</accession>
<reference evidence="1" key="1">
    <citation type="journal article" date="2020" name="Nature">
        <title>Giant virus diversity and host interactions through global metagenomics.</title>
        <authorList>
            <person name="Schulz F."/>
            <person name="Roux S."/>
            <person name="Paez-Espino D."/>
            <person name="Jungbluth S."/>
            <person name="Walsh D.A."/>
            <person name="Denef V.J."/>
            <person name="McMahon K.D."/>
            <person name="Konstantinidis K.T."/>
            <person name="Eloe-Fadrosh E.A."/>
            <person name="Kyrpides N.C."/>
            <person name="Woyke T."/>
        </authorList>
    </citation>
    <scope>NUCLEOTIDE SEQUENCE</scope>
    <source>
        <strain evidence="1">GVMAG-M-3300025676-16</strain>
    </source>
</reference>
<organism evidence="1">
    <name type="scientific">viral metagenome</name>
    <dbReference type="NCBI Taxonomy" id="1070528"/>
    <lineage>
        <taxon>unclassified sequences</taxon>
        <taxon>metagenomes</taxon>
        <taxon>organismal metagenomes</taxon>
    </lineage>
</organism>
<dbReference type="InterPro" id="IPR038577">
    <property type="entry name" value="GT10-like_C_sf"/>
</dbReference>
<dbReference type="SUPFAM" id="SSF53756">
    <property type="entry name" value="UDP-Glycosyltransferase/glycogen phosphorylase"/>
    <property type="match status" value="1"/>
</dbReference>
<evidence type="ECO:0000313" key="1">
    <source>
        <dbReference type="EMBL" id="QHT98681.1"/>
    </source>
</evidence>
<proteinExistence type="predicted"/>
<dbReference type="Gene3D" id="3.40.50.11660">
    <property type="entry name" value="Glycosyl transferase family 10, C-terminal domain"/>
    <property type="match status" value="1"/>
</dbReference>
<dbReference type="EMBL" id="MN740295">
    <property type="protein sequence ID" value="QHT98681.1"/>
    <property type="molecule type" value="Genomic_DNA"/>
</dbReference>
<evidence type="ECO:0008006" key="2">
    <source>
        <dbReference type="Google" id="ProtNLM"/>
    </source>
</evidence>
<protein>
    <recommendedName>
        <fullName evidence="2">Glycosyltransferase</fullName>
    </recommendedName>
</protein>
<name>A0A6C0IZA1_9ZZZZ</name>
<dbReference type="AlphaFoldDB" id="A0A6C0IZA1"/>
<sequence length="276" mass="33053">MLTCNWCDSKSLCDTWNKMSKGNYTWNNIQIVWEEPCDYYVVINKPYGDFSPPMEKCIIFHQEPYMSEENWGEWVAPENAFFLGSHKLAYNNNEWHISKSYKELLEIKIEKTFQSEISTVLSDKYIDIGHIHRIDFVKFLERKNIPIHVYGGNKFNWKDYKGVLPYHQKDEGLFPYKYTFNAENNSIENYYTEKIIDAILSECLIFYWGCPNISNYIDERAYVKLNMNNFEESLEIINKAIEEDWWAKRIEHIRNAKLKILNELQLFPRLEKIIEG</sequence>